<keyword evidence="1" id="KW-0812">Transmembrane</keyword>
<evidence type="ECO:0000256" key="1">
    <source>
        <dbReference type="SAM" id="Phobius"/>
    </source>
</evidence>
<proteinExistence type="predicted"/>
<dbReference type="AlphaFoldDB" id="A0A915JXM0"/>
<evidence type="ECO:0000313" key="3">
    <source>
        <dbReference type="WBParaSite" id="nRc.2.0.1.t31082-RA"/>
    </source>
</evidence>
<feature type="transmembrane region" description="Helical" evidence="1">
    <location>
        <begin position="79"/>
        <end position="99"/>
    </location>
</feature>
<dbReference type="WBParaSite" id="nRc.2.0.1.t31082-RA">
    <property type="protein sequence ID" value="nRc.2.0.1.t31082-RA"/>
    <property type="gene ID" value="nRc.2.0.1.g31082"/>
</dbReference>
<sequence length="214" mass="25400">MLLIVFQLIHYIQYMVIFYFATYLSSISDYHQFADWFFNATAYLMEKYHILVLFAIVQQLLFFLKQYYSCPVDLNNGKLYRPITAPVFQTLASLFWLHYSQNQVVAHDPRAFMWLTSVVCSNLVFRLLIHMMINTTPRLTTWFLNVYVFVIIATVLTPMSLGLELLIVRSMAIFATIYHVHYITSLVNFHTYNDERPKHSKMFKNYMGGYGYLR</sequence>
<name>A0A915JXM0_ROMCU</name>
<reference evidence="3" key="1">
    <citation type="submission" date="2022-11" db="UniProtKB">
        <authorList>
            <consortium name="WormBaseParasite"/>
        </authorList>
    </citation>
    <scope>IDENTIFICATION</scope>
</reference>
<feature type="transmembrane region" description="Helical" evidence="1">
    <location>
        <begin position="141"/>
        <end position="161"/>
    </location>
</feature>
<feature type="transmembrane region" description="Helical" evidence="1">
    <location>
        <begin position="111"/>
        <end position="129"/>
    </location>
</feature>
<accession>A0A915JXM0</accession>
<feature type="transmembrane region" description="Helical" evidence="1">
    <location>
        <begin position="167"/>
        <end position="189"/>
    </location>
</feature>
<keyword evidence="2" id="KW-1185">Reference proteome</keyword>
<dbReference type="Proteomes" id="UP000887565">
    <property type="component" value="Unplaced"/>
</dbReference>
<organism evidence="2 3">
    <name type="scientific">Romanomermis culicivorax</name>
    <name type="common">Nematode worm</name>
    <dbReference type="NCBI Taxonomy" id="13658"/>
    <lineage>
        <taxon>Eukaryota</taxon>
        <taxon>Metazoa</taxon>
        <taxon>Ecdysozoa</taxon>
        <taxon>Nematoda</taxon>
        <taxon>Enoplea</taxon>
        <taxon>Dorylaimia</taxon>
        <taxon>Mermithida</taxon>
        <taxon>Mermithoidea</taxon>
        <taxon>Mermithidae</taxon>
        <taxon>Romanomermis</taxon>
    </lineage>
</organism>
<feature type="transmembrane region" description="Helical" evidence="1">
    <location>
        <begin position="12"/>
        <end position="28"/>
    </location>
</feature>
<evidence type="ECO:0000313" key="2">
    <source>
        <dbReference type="Proteomes" id="UP000887565"/>
    </source>
</evidence>
<keyword evidence="1" id="KW-1133">Transmembrane helix</keyword>
<feature type="transmembrane region" description="Helical" evidence="1">
    <location>
        <begin position="48"/>
        <end position="67"/>
    </location>
</feature>
<protein>
    <submittedName>
        <fullName evidence="3">Uncharacterized protein</fullName>
    </submittedName>
</protein>
<keyword evidence="1" id="KW-0472">Membrane</keyword>